<proteinExistence type="predicted"/>
<feature type="signal peptide" evidence="2">
    <location>
        <begin position="1"/>
        <end position="25"/>
    </location>
</feature>
<organism evidence="3 4">
    <name type="scientific">Schistosoma mattheei</name>
    <dbReference type="NCBI Taxonomy" id="31246"/>
    <lineage>
        <taxon>Eukaryota</taxon>
        <taxon>Metazoa</taxon>
        <taxon>Spiralia</taxon>
        <taxon>Lophotrochozoa</taxon>
        <taxon>Platyhelminthes</taxon>
        <taxon>Trematoda</taxon>
        <taxon>Digenea</taxon>
        <taxon>Strigeidida</taxon>
        <taxon>Schistosomatoidea</taxon>
        <taxon>Schistosomatidae</taxon>
        <taxon>Schistosoma</taxon>
    </lineage>
</organism>
<evidence type="ECO:0000256" key="2">
    <source>
        <dbReference type="SAM" id="SignalP"/>
    </source>
</evidence>
<sequence>MDIIYSWCIIWCLLNLNLNGKIGQAQEDSSTEDPITDPPTFDNTTMTSTTSDFTNKPEEENSTTDDTNYTTIPSYSSTDIITNDATNLKCQRIFYMIVGLISLMAIN</sequence>
<evidence type="ECO:0000313" key="3">
    <source>
        <dbReference type="Proteomes" id="UP000050791"/>
    </source>
</evidence>
<keyword evidence="2" id="KW-0732">Signal</keyword>
<name>A0AA85AR43_9TREM</name>
<feature type="chain" id="PRO_5041630362" evidence="2">
    <location>
        <begin position="26"/>
        <end position="107"/>
    </location>
</feature>
<dbReference type="WBParaSite" id="SMTH1_101180.1">
    <property type="protein sequence ID" value="SMTH1_101180.1"/>
    <property type="gene ID" value="SMTH1_101180"/>
</dbReference>
<feature type="region of interest" description="Disordered" evidence="1">
    <location>
        <begin position="25"/>
        <end position="69"/>
    </location>
</feature>
<feature type="compositionally biased region" description="Low complexity" evidence="1">
    <location>
        <begin position="40"/>
        <end position="54"/>
    </location>
</feature>
<protein>
    <submittedName>
        <fullName evidence="4 5">Uncharacterized protein</fullName>
    </submittedName>
</protein>
<accession>A0AA85AR43</accession>
<dbReference type="WBParaSite" id="SMTH1_101180.3">
    <property type="protein sequence ID" value="SMTH1_101180.3"/>
    <property type="gene ID" value="SMTH1_101180"/>
</dbReference>
<evidence type="ECO:0000313" key="4">
    <source>
        <dbReference type="WBParaSite" id="SMTH1_101180.1"/>
    </source>
</evidence>
<dbReference type="AlphaFoldDB" id="A0AA85AR43"/>
<evidence type="ECO:0000313" key="5">
    <source>
        <dbReference type="WBParaSite" id="SMTH1_101180.3"/>
    </source>
</evidence>
<evidence type="ECO:0000256" key="1">
    <source>
        <dbReference type="SAM" id="MobiDB-lite"/>
    </source>
</evidence>
<dbReference type="Proteomes" id="UP000050791">
    <property type="component" value="Unassembled WGS sequence"/>
</dbReference>
<reference evidence="4 5" key="1">
    <citation type="submission" date="2023-11" db="UniProtKB">
        <authorList>
            <consortium name="WormBaseParasite"/>
        </authorList>
    </citation>
    <scope>IDENTIFICATION</scope>
</reference>